<reference evidence="1 2" key="1">
    <citation type="journal article" date="2016" name="Appl. Microbiol. Biotechnol.">
        <title>Characterization of T-DNA insertion mutants with decreased virulence in the entomopathogenic fungus Beauveria bassiana JEF-007.</title>
        <authorList>
            <person name="Kim S."/>
            <person name="Lee S.J."/>
            <person name="Nai Y.S."/>
            <person name="Yu J.S."/>
            <person name="Lee M.R."/>
            <person name="Yang Y.T."/>
            <person name="Kim J.S."/>
        </authorList>
    </citation>
    <scope>NUCLEOTIDE SEQUENCE [LARGE SCALE GENOMIC DNA]</scope>
    <source>
        <strain evidence="1 2">JEF-007</strain>
    </source>
</reference>
<dbReference type="AlphaFoldDB" id="A0A2N6NT20"/>
<protein>
    <submittedName>
        <fullName evidence="1">Uncharacterized protein</fullName>
    </submittedName>
</protein>
<evidence type="ECO:0000313" key="2">
    <source>
        <dbReference type="Proteomes" id="UP000235728"/>
    </source>
</evidence>
<proteinExistence type="predicted"/>
<comment type="caution">
    <text evidence="1">The sequence shown here is derived from an EMBL/GenBank/DDBJ whole genome shotgun (WGS) entry which is preliminary data.</text>
</comment>
<dbReference type="Proteomes" id="UP000235728">
    <property type="component" value="Unassembled WGS sequence"/>
</dbReference>
<sequence>MAGWHLGEADLFNRERQFQAPKATKQTDLHMQHYMMSDLGLQPQSEEQQILYLTNVYIKGSV</sequence>
<gene>
    <name evidence="1" type="ORF">BM221_002871</name>
</gene>
<evidence type="ECO:0000313" key="1">
    <source>
        <dbReference type="EMBL" id="PMB70420.1"/>
    </source>
</evidence>
<name>A0A2N6NT20_BEABA</name>
<organism evidence="1 2">
    <name type="scientific">Beauveria bassiana</name>
    <name type="common">White muscardine disease fungus</name>
    <name type="synonym">Tritirachium shiotae</name>
    <dbReference type="NCBI Taxonomy" id="176275"/>
    <lineage>
        <taxon>Eukaryota</taxon>
        <taxon>Fungi</taxon>
        <taxon>Dikarya</taxon>
        <taxon>Ascomycota</taxon>
        <taxon>Pezizomycotina</taxon>
        <taxon>Sordariomycetes</taxon>
        <taxon>Hypocreomycetidae</taxon>
        <taxon>Hypocreales</taxon>
        <taxon>Cordycipitaceae</taxon>
        <taxon>Beauveria</taxon>
    </lineage>
</organism>
<accession>A0A2N6NT20</accession>
<dbReference type="EMBL" id="MRVG01000003">
    <property type="protein sequence ID" value="PMB70420.1"/>
    <property type="molecule type" value="Genomic_DNA"/>
</dbReference>